<protein>
    <submittedName>
        <fullName evidence="2">Transporter, LysE family</fullName>
    </submittedName>
</protein>
<organism evidence="2">
    <name type="scientific">uncultured Craurococcus sp</name>
    <dbReference type="NCBI Taxonomy" id="1135998"/>
    <lineage>
        <taxon>Bacteria</taxon>
        <taxon>Pseudomonadati</taxon>
        <taxon>Pseudomonadota</taxon>
        <taxon>Alphaproteobacteria</taxon>
        <taxon>Acetobacterales</taxon>
        <taxon>Acetobacteraceae</taxon>
        <taxon>Craurococcus</taxon>
        <taxon>environmental samples</taxon>
    </lineage>
</organism>
<sequence>ELRALAGLPCRSHRPVADAGAERAPGPDPWCPLRPPVGGMDGAGRRARLPAPDRSLVGRHGRASRGVGDGVHGREMGGRRLSCLPRHPAVALAGAGGGGRGLCRIGGAGCGAFAAAVRGWPVRRGLEPQGPALFRGLPAAVHGAGRVLRFAVAAPRRHLRPGGGGLRAGAGRPCRADRALARAAWPDLQPCGGWDLYRNRSGAGYNQPI</sequence>
<reference evidence="2" key="1">
    <citation type="submission" date="2020-02" db="EMBL/GenBank/DDBJ databases">
        <authorList>
            <person name="Meier V. D."/>
        </authorList>
    </citation>
    <scope>NUCLEOTIDE SEQUENCE</scope>
    <source>
        <strain evidence="2">AVDCRST_MAG27</strain>
    </source>
</reference>
<accession>A0A6J4IPX4</accession>
<name>A0A6J4IPX4_9PROT</name>
<feature type="region of interest" description="Disordered" evidence="1">
    <location>
        <begin position="14"/>
        <end position="33"/>
    </location>
</feature>
<feature type="region of interest" description="Disordered" evidence="1">
    <location>
        <begin position="49"/>
        <end position="72"/>
    </location>
</feature>
<evidence type="ECO:0000256" key="1">
    <source>
        <dbReference type="SAM" id="MobiDB-lite"/>
    </source>
</evidence>
<dbReference type="AlphaFoldDB" id="A0A6J4IPX4"/>
<gene>
    <name evidence="2" type="ORF">AVDCRST_MAG27-2328</name>
</gene>
<feature type="non-terminal residue" evidence="2">
    <location>
        <position position="209"/>
    </location>
</feature>
<evidence type="ECO:0000313" key="2">
    <source>
        <dbReference type="EMBL" id="CAA9257694.1"/>
    </source>
</evidence>
<proteinExistence type="predicted"/>
<dbReference type="EMBL" id="CADCTD010000098">
    <property type="protein sequence ID" value="CAA9257694.1"/>
    <property type="molecule type" value="Genomic_DNA"/>
</dbReference>
<feature type="non-terminal residue" evidence="2">
    <location>
        <position position="1"/>
    </location>
</feature>